<dbReference type="AlphaFoldDB" id="F0SQR6"/>
<dbReference type="EMBL" id="CP002546">
    <property type="protein sequence ID" value="ADY59096.1"/>
    <property type="molecule type" value="Genomic_DNA"/>
</dbReference>
<reference evidence="3" key="1">
    <citation type="submission" date="2011-02" db="EMBL/GenBank/DDBJ databases">
        <title>The complete genome of Planctomyces brasiliensis DSM 5305.</title>
        <authorList>
            <person name="Lucas S."/>
            <person name="Copeland A."/>
            <person name="Lapidus A."/>
            <person name="Bruce D."/>
            <person name="Goodwin L."/>
            <person name="Pitluck S."/>
            <person name="Kyrpides N."/>
            <person name="Mavromatis K."/>
            <person name="Pagani I."/>
            <person name="Ivanova N."/>
            <person name="Ovchinnikova G."/>
            <person name="Lu M."/>
            <person name="Detter J.C."/>
            <person name="Han C."/>
            <person name="Land M."/>
            <person name="Hauser L."/>
            <person name="Markowitz V."/>
            <person name="Cheng J.-F."/>
            <person name="Hugenholtz P."/>
            <person name="Woyke T."/>
            <person name="Wu D."/>
            <person name="Tindall B."/>
            <person name="Pomrenke H.G."/>
            <person name="Brambilla E."/>
            <person name="Klenk H.-P."/>
            <person name="Eisen J.A."/>
        </authorList>
    </citation>
    <scope>NUCLEOTIDE SEQUENCE [LARGE SCALE GENOMIC DNA]</scope>
    <source>
        <strain evidence="3">ATCC 49424 / DSM 5305 / JCM 21570 / NBRC 103401 / IFAM 1448</strain>
    </source>
</reference>
<feature type="region of interest" description="Disordered" evidence="1">
    <location>
        <begin position="1"/>
        <end position="43"/>
    </location>
</feature>
<dbReference type="STRING" id="756272.Plabr_1485"/>
<dbReference type="KEGG" id="pbs:Plabr_1485"/>
<feature type="compositionally biased region" description="Pro residues" evidence="1">
    <location>
        <begin position="24"/>
        <end position="34"/>
    </location>
</feature>
<sequence>MSASQPQEEPEHSADAYSKAQPEVPEPQPQPEPEPMPKDAGNSKVLELPALGTALYLRWEFRRQISPQIVERLEARIANIVREEFKPLLKSLGLKSDSLEITVNAKSGSFSAWLIVTGSAFVLAGIKLLKDYPDVKKGAKELSSDIKFVAERMRERLNDFWRSVIPKCDRHLRRYHKDARLTVAERYSGKIEALIEGYVKGELSTPTFIVVSQSLISEIDDLGIDSVELARYVELLNLAFEHGFERLSLEKFQVLKPN</sequence>
<organism evidence="2 3">
    <name type="scientific">Rubinisphaera brasiliensis (strain ATCC 49424 / DSM 5305 / JCM 21570 / IAM 15109 / NBRC 103401 / IFAM 1448)</name>
    <name type="common">Planctomyces brasiliensis</name>
    <dbReference type="NCBI Taxonomy" id="756272"/>
    <lineage>
        <taxon>Bacteria</taxon>
        <taxon>Pseudomonadati</taxon>
        <taxon>Planctomycetota</taxon>
        <taxon>Planctomycetia</taxon>
        <taxon>Planctomycetales</taxon>
        <taxon>Planctomycetaceae</taxon>
        <taxon>Rubinisphaera</taxon>
    </lineage>
</organism>
<gene>
    <name evidence="2" type="ordered locus">Plabr_1485</name>
</gene>
<evidence type="ECO:0000256" key="1">
    <source>
        <dbReference type="SAM" id="MobiDB-lite"/>
    </source>
</evidence>
<protein>
    <submittedName>
        <fullName evidence="2">Uncharacterized protein</fullName>
    </submittedName>
</protein>
<proteinExistence type="predicted"/>
<evidence type="ECO:0000313" key="3">
    <source>
        <dbReference type="Proteomes" id="UP000006860"/>
    </source>
</evidence>
<dbReference type="HOGENOM" id="CLU_1077225_0_0_0"/>
<name>F0SQR6_RUBBR</name>
<accession>F0SQR6</accession>
<dbReference type="RefSeq" id="WP_013627824.1">
    <property type="nucleotide sequence ID" value="NC_015174.1"/>
</dbReference>
<keyword evidence="3" id="KW-1185">Reference proteome</keyword>
<dbReference type="Proteomes" id="UP000006860">
    <property type="component" value="Chromosome"/>
</dbReference>
<evidence type="ECO:0000313" key="2">
    <source>
        <dbReference type="EMBL" id="ADY59096.1"/>
    </source>
</evidence>